<evidence type="ECO:0000313" key="2">
    <source>
        <dbReference type="EMBL" id="KYM94810.1"/>
    </source>
</evidence>
<keyword evidence="3" id="KW-1185">Reference proteome</keyword>
<reference evidence="2 3" key="1">
    <citation type="submission" date="2016-03" db="EMBL/GenBank/DDBJ databases">
        <title>Cyphomyrmex costatus WGS genome.</title>
        <authorList>
            <person name="Nygaard S."/>
            <person name="Hu H."/>
            <person name="Boomsma J."/>
            <person name="Zhang G."/>
        </authorList>
    </citation>
    <scope>NUCLEOTIDE SEQUENCE [LARGE SCALE GENOMIC DNA]</scope>
    <source>
        <strain evidence="2">MS0001</strain>
        <tissue evidence="2">Whole body</tissue>
    </source>
</reference>
<proteinExistence type="predicted"/>
<organism evidence="2 3">
    <name type="scientific">Cyphomyrmex costatus</name>
    <dbReference type="NCBI Taxonomy" id="456900"/>
    <lineage>
        <taxon>Eukaryota</taxon>
        <taxon>Metazoa</taxon>
        <taxon>Ecdysozoa</taxon>
        <taxon>Arthropoda</taxon>
        <taxon>Hexapoda</taxon>
        <taxon>Insecta</taxon>
        <taxon>Pterygota</taxon>
        <taxon>Neoptera</taxon>
        <taxon>Endopterygota</taxon>
        <taxon>Hymenoptera</taxon>
        <taxon>Apocrita</taxon>
        <taxon>Aculeata</taxon>
        <taxon>Formicoidea</taxon>
        <taxon>Formicidae</taxon>
        <taxon>Myrmicinae</taxon>
        <taxon>Cyphomyrmex</taxon>
    </lineage>
</organism>
<evidence type="ECO:0000313" key="3">
    <source>
        <dbReference type="Proteomes" id="UP000078542"/>
    </source>
</evidence>
<evidence type="ECO:0000256" key="1">
    <source>
        <dbReference type="SAM" id="MobiDB-lite"/>
    </source>
</evidence>
<dbReference type="Proteomes" id="UP000078542">
    <property type="component" value="Unassembled WGS sequence"/>
</dbReference>
<accession>A0A195C2J4</accession>
<sequence length="41" mass="4868">MERKQRRGNANKQGSRRSYPGRRKLPESWEKVVASDGQYFN</sequence>
<gene>
    <name evidence="2" type="ORF">ALC62_14405</name>
</gene>
<dbReference type="EMBL" id="KQ978344">
    <property type="protein sequence ID" value="KYM94810.1"/>
    <property type="molecule type" value="Genomic_DNA"/>
</dbReference>
<dbReference type="AlphaFoldDB" id="A0A195C2J4"/>
<protein>
    <submittedName>
        <fullName evidence="2">Uncharacterized protein</fullName>
    </submittedName>
</protein>
<name>A0A195C2J4_9HYME</name>
<feature type="region of interest" description="Disordered" evidence="1">
    <location>
        <begin position="1"/>
        <end position="26"/>
    </location>
</feature>